<proteinExistence type="inferred from homology"/>
<evidence type="ECO:0000256" key="1">
    <source>
        <dbReference type="ARBA" id="ARBA00006272"/>
    </source>
</evidence>
<feature type="binding site" evidence="8">
    <location>
        <position position="213"/>
    </location>
    <ligand>
        <name>Zn(2+)</name>
        <dbReference type="ChEBI" id="CHEBI:29105"/>
        <label>2</label>
    </ligand>
</feature>
<feature type="binding site" evidence="8">
    <location>
        <position position="180"/>
    </location>
    <ligand>
        <name>Zn(2+)</name>
        <dbReference type="ChEBI" id="CHEBI:29105"/>
        <label>2</label>
    </ligand>
</feature>
<evidence type="ECO:0000313" key="10">
    <source>
        <dbReference type="Proteomes" id="UP000664218"/>
    </source>
</evidence>
<dbReference type="SUPFAM" id="SSF53187">
    <property type="entry name" value="Zn-dependent exopeptidases"/>
    <property type="match status" value="1"/>
</dbReference>
<keyword evidence="3" id="KW-0645">Protease</keyword>
<dbReference type="InterPro" id="IPR051464">
    <property type="entry name" value="Peptidase_M42_aminopept"/>
</dbReference>
<dbReference type="Pfam" id="PF05343">
    <property type="entry name" value="Peptidase_M42"/>
    <property type="match status" value="1"/>
</dbReference>
<dbReference type="Gene3D" id="2.40.30.40">
    <property type="entry name" value="Peptidase M42, domain 2"/>
    <property type="match status" value="1"/>
</dbReference>
<reference evidence="9" key="1">
    <citation type="submission" date="2021-03" db="EMBL/GenBank/DDBJ databases">
        <title>Proteiniclasticum marinus sp. nov., isolated from tidal flat sediment.</title>
        <authorList>
            <person name="Namirimu T."/>
            <person name="Yang J.-A."/>
            <person name="Yang S.-H."/>
            <person name="Kim Y.-J."/>
            <person name="Kwon K.K."/>
        </authorList>
    </citation>
    <scope>NUCLEOTIDE SEQUENCE</scope>
    <source>
        <strain evidence="9">SCR006</strain>
    </source>
</reference>
<keyword evidence="4 8" id="KW-0479">Metal-binding</keyword>
<dbReference type="GO" id="GO:0046872">
    <property type="term" value="F:metal ion binding"/>
    <property type="evidence" value="ECO:0007669"/>
    <property type="project" value="UniProtKB-UniRule"/>
</dbReference>
<dbReference type="PANTHER" id="PTHR32481:SF0">
    <property type="entry name" value="AMINOPEPTIDASE YPDE-RELATED"/>
    <property type="match status" value="1"/>
</dbReference>
<evidence type="ECO:0000256" key="7">
    <source>
        <dbReference type="PIRSR" id="PIRSR001123-1"/>
    </source>
</evidence>
<feature type="binding site" evidence="8">
    <location>
        <position position="63"/>
    </location>
    <ligand>
        <name>Zn(2+)</name>
        <dbReference type="ChEBI" id="CHEBI:29105"/>
        <label>1</label>
    </ligand>
</feature>
<feature type="binding site" evidence="8">
    <location>
        <position position="235"/>
    </location>
    <ligand>
        <name>Zn(2+)</name>
        <dbReference type="ChEBI" id="CHEBI:29105"/>
        <label>1</label>
    </ligand>
</feature>
<evidence type="ECO:0000256" key="5">
    <source>
        <dbReference type="ARBA" id="ARBA00022801"/>
    </source>
</evidence>
<comment type="similarity">
    <text evidence="1 6">Belongs to the peptidase M42 family.</text>
</comment>
<dbReference type="AlphaFoldDB" id="A0A939KI34"/>
<accession>A0A939KI34</accession>
<feature type="binding site" evidence="8">
    <location>
        <position position="322"/>
    </location>
    <ligand>
        <name>Zn(2+)</name>
        <dbReference type="ChEBI" id="CHEBI:29105"/>
        <label>2</label>
    </ligand>
</feature>
<keyword evidence="10" id="KW-1185">Reference proteome</keyword>
<dbReference type="PANTHER" id="PTHR32481">
    <property type="entry name" value="AMINOPEPTIDASE"/>
    <property type="match status" value="1"/>
</dbReference>
<dbReference type="RefSeq" id="WP_207598070.1">
    <property type="nucleotide sequence ID" value="NZ_JAFNJU010000001.1"/>
</dbReference>
<sequence>MTDIKMMERLSNAFGPGGFEEDVVRVIKEYTEDFRISMDAMNNVYISLKGNTGNRPVIMLDAHLDEVGFMVQTIDAKGLLSIVPLGGWITTNISAHSMIIKNRKGEYVKGIVVSKPPHFMTAEEKDSGKIHMENLRIDVGCTSREEVVELFGIETGDPVVPDVTFHHNDRNHVISGKAFDNRIGCLAVIETLKKLKDMNLPYDVVGALAAQEEVGTRGAQVTTQVVKPDLAIVFEGSPADDMYYDEYTAQGALKKGVQIRHMDQSYVSHAGFIHLAQKTAKEKKIPYQSAVRRGGGTNAGKIHLGHEAVPVLVLGIPSRYVHTHYSYAALEDVDSAVSLAVETLRAMDQEAMDTLLKKNFL</sequence>
<dbReference type="SUPFAM" id="SSF101821">
    <property type="entry name" value="Aminopeptidase/glucanase lid domain"/>
    <property type="match status" value="1"/>
</dbReference>
<feature type="active site" description="Proton acceptor" evidence="7">
    <location>
        <position position="212"/>
    </location>
</feature>
<dbReference type="EMBL" id="JAFNJU010000001">
    <property type="protein sequence ID" value="MBO1263551.1"/>
    <property type="molecule type" value="Genomic_DNA"/>
</dbReference>
<name>A0A939KI34_9CLOT</name>
<comment type="caution">
    <text evidence="9">The sequence shown here is derived from an EMBL/GenBank/DDBJ whole genome shotgun (WGS) entry which is preliminary data.</text>
</comment>
<evidence type="ECO:0000256" key="8">
    <source>
        <dbReference type="PIRSR" id="PIRSR001123-2"/>
    </source>
</evidence>
<dbReference type="GO" id="GO:0006508">
    <property type="term" value="P:proteolysis"/>
    <property type="evidence" value="ECO:0007669"/>
    <property type="project" value="UniProtKB-KW"/>
</dbReference>
<dbReference type="InterPro" id="IPR023367">
    <property type="entry name" value="Peptidase_M42_dom2"/>
</dbReference>
<dbReference type="GO" id="GO:0004177">
    <property type="term" value="F:aminopeptidase activity"/>
    <property type="evidence" value="ECO:0007669"/>
    <property type="project" value="UniProtKB-UniRule"/>
</dbReference>
<evidence type="ECO:0000313" key="9">
    <source>
        <dbReference type="EMBL" id="MBO1263551.1"/>
    </source>
</evidence>
<dbReference type="PIRSF" id="PIRSF001123">
    <property type="entry name" value="PepA_GA"/>
    <property type="match status" value="1"/>
</dbReference>
<feature type="binding site" evidence="8">
    <location>
        <position position="180"/>
    </location>
    <ligand>
        <name>Zn(2+)</name>
        <dbReference type="ChEBI" id="CHEBI:29105"/>
        <label>1</label>
    </ligand>
</feature>
<dbReference type="InterPro" id="IPR008007">
    <property type="entry name" value="Peptidase_M42"/>
</dbReference>
<keyword evidence="2" id="KW-0031">Aminopeptidase</keyword>
<evidence type="ECO:0000256" key="6">
    <source>
        <dbReference type="PIRNR" id="PIRNR001123"/>
    </source>
</evidence>
<dbReference type="Gene3D" id="3.40.630.10">
    <property type="entry name" value="Zn peptidases"/>
    <property type="match status" value="1"/>
</dbReference>
<dbReference type="Proteomes" id="UP000664218">
    <property type="component" value="Unassembled WGS sequence"/>
</dbReference>
<comment type="cofactor">
    <cofactor evidence="8">
        <name>a divalent metal cation</name>
        <dbReference type="ChEBI" id="CHEBI:60240"/>
    </cofactor>
    <text evidence="8">Binds 2 divalent metal cations per subunit.</text>
</comment>
<evidence type="ECO:0000256" key="4">
    <source>
        <dbReference type="ARBA" id="ARBA00022723"/>
    </source>
</evidence>
<evidence type="ECO:0000256" key="2">
    <source>
        <dbReference type="ARBA" id="ARBA00022438"/>
    </source>
</evidence>
<protein>
    <submittedName>
        <fullName evidence="9">M20/M25/M40 family metallo-hydrolase</fullName>
    </submittedName>
</protein>
<organism evidence="9 10">
    <name type="scientific">Proteiniclasticum aestuarii</name>
    <dbReference type="NCBI Taxonomy" id="2817862"/>
    <lineage>
        <taxon>Bacteria</taxon>
        <taxon>Bacillati</taxon>
        <taxon>Bacillota</taxon>
        <taxon>Clostridia</taxon>
        <taxon>Eubacteriales</taxon>
        <taxon>Clostridiaceae</taxon>
        <taxon>Proteiniclasticum</taxon>
    </lineage>
</organism>
<gene>
    <name evidence="9" type="ORF">J3A84_00665</name>
</gene>
<keyword evidence="5" id="KW-0378">Hydrolase</keyword>
<evidence type="ECO:0000256" key="3">
    <source>
        <dbReference type="ARBA" id="ARBA00022670"/>
    </source>
</evidence>